<evidence type="ECO:0000256" key="2">
    <source>
        <dbReference type="ARBA" id="ARBA00022679"/>
    </source>
</evidence>
<dbReference type="EMBL" id="LR862139">
    <property type="protein sequence ID" value="CAD1818485.1"/>
    <property type="molecule type" value="Genomic_DNA"/>
</dbReference>
<dbReference type="SUPFAM" id="SSF53756">
    <property type="entry name" value="UDP-Glycosyltransferase/glycogen phosphorylase"/>
    <property type="match status" value="1"/>
</dbReference>
<dbReference type="InterPro" id="IPR002213">
    <property type="entry name" value="UDP_glucos_trans"/>
</dbReference>
<dbReference type="InterPro" id="IPR035595">
    <property type="entry name" value="UDP_glycos_trans_CS"/>
</dbReference>
<dbReference type="Pfam" id="PF00201">
    <property type="entry name" value="UDPGT"/>
    <property type="match status" value="1"/>
</dbReference>
<name>A0A6V7NIR4_ANACO</name>
<proteinExistence type="inferred from homology"/>
<dbReference type="EC" id="2.4.1.-" evidence="4"/>
<evidence type="ECO:0000256" key="4">
    <source>
        <dbReference type="RuleBase" id="RU362057"/>
    </source>
</evidence>
<comment type="similarity">
    <text evidence="1 3">Belongs to the UDP-glycosyltransferase family.</text>
</comment>
<dbReference type="GO" id="GO:0035251">
    <property type="term" value="F:UDP-glucosyltransferase activity"/>
    <property type="evidence" value="ECO:0007669"/>
    <property type="project" value="InterPro"/>
</dbReference>
<accession>A0A6V7NIR4</accession>
<dbReference type="PANTHER" id="PTHR48049">
    <property type="entry name" value="GLYCOSYLTRANSFERASE"/>
    <property type="match status" value="1"/>
</dbReference>
<dbReference type="PROSITE" id="PS00375">
    <property type="entry name" value="UDPGT"/>
    <property type="match status" value="1"/>
</dbReference>
<dbReference type="FunFam" id="3.40.50.2000:FF:000037">
    <property type="entry name" value="Glycosyltransferase"/>
    <property type="match status" value="1"/>
</dbReference>
<dbReference type="CDD" id="cd03784">
    <property type="entry name" value="GT1_Gtf-like"/>
    <property type="match status" value="1"/>
</dbReference>
<evidence type="ECO:0000256" key="3">
    <source>
        <dbReference type="RuleBase" id="RU003718"/>
    </source>
</evidence>
<keyword evidence="3" id="KW-0328">Glycosyltransferase</keyword>
<dbReference type="InterPro" id="IPR050481">
    <property type="entry name" value="UDP-glycosyltransf_plant"/>
</dbReference>
<sequence>MAGLRPHAAVPRALQILSRERPPRLLRLRPAQHPKAPTNSPQLIPSHRLRPLPLPHVDGLPPDAESTNDIPPDEIPYLKKAFDGLKLPFADFLREKKPTWVIVDFAHYWLPHIAAEFGIPCAYFSIIPASSLAFFGPSSLLLDGNPRRAVEGYTAPPEWIPSSSSSFDSSIAYRLHEARWMVEAHFKNASGVSDAHRLGVVLDGCKLVAVRTVTELESDWLRLLAESIYKKPVVPVGLLPPAPQLVCDDKTATSADMVTGWLDAQSPGTVVYVAFGSEAVMAGELVQELALGLELSNAPFLWAYRKPSELPEGFEDRVRGRGLVAAGWVPQLGVLAHRSVGAFFTHCGASSVIEALRFGLPLIMLPLIVDQGLIARAMAEKYKVGWRCRGTRRTMGRSRARGWRR</sequence>
<reference evidence="5" key="1">
    <citation type="submission" date="2020-07" db="EMBL/GenBank/DDBJ databases">
        <authorList>
            <person name="Lin J."/>
        </authorList>
    </citation>
    <scope>NUCLEOTIDE SEQUENCE</scope>
</reference>
<evidence type="ECO:0000256" key="1">
    <source>
        <dbReference type="ARBA" id="ARBA00009995"/>
    </source>
</evidence>
<protein>
    <recommendedName>
        <fullName evidence="4">Glycosyltransferase</fullName>
        <ecNumber evidence="4">2.4.1.-</ecNumber>
    </recommendedName>
</protein>
<evidence type="ECO:0000313" key="5">
    <source>
        <dbReference type="EMBL" id="CAD1818485.1"/>
    </source>
</evidence>
<dbReference type="AlphaFoldDB" id="A0A6V7NIR4"/>
<gene>
    <name evidence="5" type="ORF">CB5_LOCUS1696</name>
</gene>
<dbReference type="Gene3D" id="3.40.50.2000">
    <property type="entry name" value="Glycogen Phosphorylase B"/>
    <property type="match status" value="2"/>
</dbReference>
<organism evidence="5">
    <name type="scientific">Ananas comosus var. bracteatus</name>
    <name type="common">red pineapple</name>
    <dbReference type="NCBI Taxonomy" id="296719"/>
    <lineage>
        <taxon>Eukaryota</taxon>
        <taxon>Viridiplantae</taxon>
        <taxon>Streptophyta</taxon>
        <taxon>Embryophyta</taxon>
        <taxon>Tracheophyta</taxon>
        <taxon>Spermatophyta</taxon>
        <taxon>Magnoliopsida</taxon>
        <taxon>Liliopsida</taxon>
        <taxon>Poales</taxon>
        <taxon>Bromeliaceae</taxon>
        <taxon>Bromelioideae</taxon>
        <taxon>Ananas</taxon>
    </lineage>
</organism>
<keyword evidence="2 3" id="KW-0808">Transferase</keyword>
<dbReference type="PANTHER" id="PTHR48049:SF80">
    <property type="entry name" value="GLYCOSYLTRANSFERASE"/>
    <property type="match status" value="1"/>
</dbReference>